<reference evidence="10" key="1">
    <citation type="journal article" date="2020" name="Appl. Environ. Microbiol.">
        <title>Medium-Chain Fatty Acid Synthesis by 'Candidatus Weimeria bifida' gen. nov., sp. nov., and 'Candidatus Pseudoramibacter fermentans' sp. nov.</title>
        <authorList>
            <person name="Scarborough M.J."/>
            <person name="Myers K.S."/>
            <person name="Donohue T.J."/>
            <person name="Noguera D.R."/>
        </authorList>
    </citation>
    <scope>NUCLEOTIDE SEQUENCE</scope>
    <source>
        <strain evidence="10">LCO1.1</strain>
    </source>
</reference>
<dbReference type="InterPro" id="IPR022450">
    <property type="entry name" value="TsaD"/>
</dbReference>
<dbReference type="GO" id="GO:0061711">
    <property type="term" value="F:tRNA N(6)-L-threonylcarbamoyladenine synthase activity"/>
    <property type="evidence" value="ECO:0007669"/>
    <property type="project" value="UniProtKB-EC"/>
</dbReference>
<dbReference type="InterPro" id="IPR000905">
    <property type="entry name" value="Gcp-like_dom"/>
</dbReference>
<evidence type="ECO:0000256" key="4">
    <source>
        <dbReference type="ARBA" id="ARBA00022723"/>
    </source>
</evidence>
<dbReference type="AlphaFoldDB" id="A0A6N7J0P0"/>
<feature type="binding site" evidence="8">
    <location>
        <position position="114"/>
    </location>
    <ligand>
        <name>Fe cation</name>
        <dbReference type="ChEBI" id="CHEBI:24875"/>
    </ligand>
</feature>
<evidence type="ECO:0000256" key="8">
    <source>
        <dbReference type="HAMAP-Rule" id="MF_01445"/>
    </source>
</evidence>
<keyword evidence="1 8" id="KW-0963">Cytoplasm</keyword>
<accession>A0A6N7J0P0</accession>
<keyword evidence="2 8" id="KW-0808">Transferase</keyword>
<dbReference type="GO" id="GO:0002949">
    <property type="term" value="P:tRNA threonylcarbamoyladenosine modification"/>
    <property type="evidence" value="ECO:0007669"/>
    <property type="project" value="UniProtKB-UniRule"/>
</dbReference>
<dbReference type="SUPFAM" id="SSF53067">
    <property type="entry name" value="Actin-like ATPase domain"/>
    <property type="match status" value="2"/>
</dbReference>
<sequence>MSDIKILGIESSCDETAAAVVVNGREVLSNEISTQIPIHTLYGGVVPEIASRKHVERITQVVDLALKQAGTTADELDAVAVTYGPGLVGPLLVGVSFAKAFAYANDLPFIGINHISGHISANYIEDKDLKPPFLCLVVSGGHTHLVRVIDYGRYEVLGRTVDDAAGEAFDKVARAIGLGYPGGPKIEKAAKDGDPDSIEFPRAKVADHPYDFSFSGLKSAVLNYLNHQRMAGVTVNTNNVAASFQKAVVGALTDHAEMAIDQFGMDKFAIAGGVASNGALRASIEALCQRKGVKFYRPAPILCTDNGAMIAAAGYFEFENGVRSGLNLNAEPSLAL</sequence>
<evidence type="ECO:0000313" key="11">
    <source>
        <dbReference type="Proteomes" id="UP000460257"/>
    </source>
</evidence>
<feature type="binding site" evidence="8">
    <location>
        <position position="118"/>
    </location>
    <ligand>
        <name>Fe cation</name>
        <dbReference type="ChEBI" id="CHEBI:24875"/>
    </ligand>
</feature>
<name>A0A6N7J0P0_9FIRM</name>
<gene>
    <name evidence="8 10" type="primary">tsaD</name>
    <name evidence="10" type="ORF">FRC54_09910</name>
</gene>
<evidence type="ECO:0000256" key="1">
    <source>
        <dbReference type="ARBA" id="ARBA00022490"/>
    </source>
</evidence>
<keyword evidence="3 8" id="KW-0819">tRNA processing</keyword>
<proteinExistence type="inferred from homology"/>
<dbReference type="NCBIfam" id="TIGR00329">
    <property type="entry name" value="gcp_kae1"/>
    <property type="match status" value="1"/>
</dbReference>
<keyword evidence="5 8" id="KW-0408">Iron</keyword>
<dbReference type="PRINTS" id="PR00789">
    <property type="entry name" value="OSIALOPTASE"/>
</dbReference>
<dbReference type="EC" id="2.3.1.234" evidence="8"/>
<keyword evidence="11" id="KW-1185">Reference proteome</keyword>
<keyword evidence="4 8" id="KW-0479">Metal-binding</keyword>
<dbReference type="InterPro" id="IPR043129">
    <property type="entry name" value="ATPase_NBD"/>
</dbReference>
<dbReference type="HAMAP" id="MF_01445">
    <property type="entry name" value="TsaD"/>
    <property type="match status" value="1"/>
</dbReference>
<dbReference type="NCBIfam" id="TIGR03723">
    <property type="entry name" value="T6A_TsaD_YgjD"/>
    <property type="match status" value="1"/>
</dbReference>
<feature type="binding site" evidence="8">
    <location>
        <position position="183"/>
    </location>
    <ligand>
        <name>substrate</name>
    </ligand>
</feature>
<dbReference type="FunFam" id="3.30.420.40:FF:000012">
    <property type="entry name" value="tRNA N6-adenosine threonylcarbamoyltransferase"/>
    <property type="match status" value="1"/>
</dbReference>
<dbReference type="Proteomes" id="UP000460257">
    <property type="component" value="Unassembled WGS sequence"/>
</dbReference>
<evidence type="ECO:0000256" key="6">
    <source>
        <dbReference type="ARBA" id="ARBA00023315"/>
    </source>
</evidence>
<dbReference type="InterPro" id="IPR017861">
    <property type="entry name" value="KAE1/TsaD"/>
</dbReference>
<dbReference type="PANTHER" id="PTHR11735">
    <property type="entry name" value="TRNA N6-ADENOSINE THREONYLCARBAMOYLTRANSFERASE"/>
    <property type="match status" value="1"/>
</dbReference>
<feature type="binding site" evidence="8">
    <location>
        <position position="170"/>
    </location>
    <ligand>
        <name>substrate</name>
    </ligand>
</feature>
<dbReference type="CDD" id="cd24133">
    <property type="entry name" value="ASKHA_NBD_TsaD_bac"/>
    <property type="match status" value="1"/>
</dbReference>
<comment type="similarity">
    <text evidence="8">Belongs to the KAE1 / TsaD family.</text>
</comment>
<comment type="cofactor">
    <cofactor evidence="8">
        <name>Fe(2+)</name>
        <dbReference type="ChEBI" id="CHEBI:29033"/>
    </cofactor>
    <text evidence="8">Binds 1 Fe(2+) ion per subunit.</text>
</comment>
<feature type="binding site" evidence="8">
    <location>
        <position position="277"/>
    </location>
    <ligand>
        <name>substrate</name>
    </ligand>
</feature>
<dbReference type="Pfam" id="PF00814">
    <property type="entry name" value="TsaD"/>
    <property type="match status" value="1"/>
</dbReference>
<protein>
    <recommendedName>
        <fullName evidence="8">tRNA N6-adenosine threonylcarbamoyltransferase</fullName>
        <ecNumber evidence="8">2.3.1.234</ecNumber>
    </recommendedName>
    <alternativeName>
        <fullName evidence="8">N6-L-threonylcarbamoyladenine synthase</fullName>
        <shortName evidence="8">t(6)A synthase</shortName>
    </alternativeName>
    <alternativeName>
        <fullName evidence="8">t(6)A37 threonylcarbamoyladenosine biosynthesis protein TsaD</fullName>
    </alternativeName>
    <alternativeName>
        <fullName evidence="8">tRNA threonylcarbamoyladenosine biosynthesis protein TsaD</fullName>
    </alternativeName>
</protein>
<dbReference type="GO" id="GO:0005506">
    <property type="term" value="F:iron ion binding"/>
    <property type="evidence" value="ECO:0007669"/>
    <property type="project" value="UniProtKB-UniRule"/>
</dbReference>
<comment type="subcellular location">
    <subcellularLocation>
        <location evidence="8">Cytoplasm</location>
    </subcellularLocation>
</comment>
<organism evidence="10 11">
    <name type="scientific">Candidatus Weimeria bifida</name>
    <dbReference type="NCBI Taxonomy" id="2599074"/>
    <lineage>
        <taxon>Bacteria</taxon>
        <taxon>Bacillati</taxon>
        <taxon>Bacillota</taxon>
        <taxon>Clostridia</taxon>
        <taxon>Lachnospirales</taxon>
        <taxon>Lachnospiraceae</taxon>
        <taxon>Candidatus Weimeria</taxon>
    </lineage>
</organism>
<evidence type="ECO:0000256" key="2">
    <source>
        <dbReference type="ARBA" id="ARBA00022679"/>
    </source>
</evidence>
<dbReference type="Gene3D" id="3.30.420.40">
    <property type="match status" value="2"/>
</dbReference>
<dbReference type="GO" id="GO:0005737">
    <property type="term" value="C:cytoplasm"/>
    <property type="evidence" value="ECO:0007669"/>
    <property type="project" value="UniProtKB-SubCell"/>
</dbReference>
<feature type="binding site" evidence="8">
    <location>
        <position position="187"/>
    </location>
    <ligand>
        <name>substrate</name>
    </ligand>
</feature>
<feature type="binding site" evidence="8">
    <location>
        <begin position="137"/>
        <end position="141"/>
    </location>
    <ligand>
        <name>substrate</name>
    </ligand>
</feature>
<feature type="binding site" evidence="8">
    <location>
        <position position="305"/>
    </location>
    <ligand>
        <name>Fe cation</name>
        <dbReference type="ChEBI" id="CHEBI:24875"/>
    </ligand>
</feature>
<keyword evidence="6 8" id="KW-0012">Acyltransferase</keyword>
<evidence type="ECO:0000259" key="9">
    <source>
        <dbReference type="Pfam" id="PF00814"/>
    </source>
</evidence>
<evidence type="ECO:0000256" key="5">
    <source>
        <dbReference type="ARBA" id="ARBA00023004"/>
    </source>
</evidence>
<evidence type="ECO:0000256" key="7">
    <source>
        <dbReference type="ARBA" id="ARBA00048117"/>
    </source>
</evidence>
<comment type="function">
    <text evidence="8">Required for the formation of a threonylcarbamoyl group on adenosine at position 37 (t(6)A37) in tRNAs that read codons beginning with adenine. Is involved in the transfer of the threonylcarbamoyl moiety of threonylcarbamoyl-AMP (TC-AMP) to the N6 group of A37, together with TsaE and TsaB. TsaD likely plays a direct catalytic role in this reaction.</text>
</comment>
<dbReference type="FunFam" id="3.30.420.40:FF:000040">
    <property type="entry name" value="tRNA N6-adenosine threonylcarbamoyltransferase"/>
    <property type="match status" value="1"/>
</dbReference>
<comment type="caution">
    <text evidence="10">The sequence shown here is derived from an EMBL/GenBank/DDBJ whole genome shotgun (WGS) entry which is preliminary data.</text>
</comment>
<comment type="catalytic activity">
    <reaction evidence="7 8">
        <text>L-threonylcarbamoyladenylate + adenosine(37) in tRNA = N(6)-L-threonylcarbamoyladenosine(37) in tRNA + AMP + H(+)</text>
        <dbReference type="Rhea" id="RHEA:37059"/>
        <dbReference type="Rhea" id="RHEA-COMP:10162"/>
        <dbReference type="Rhea" id="RHEA-COMP:10163"/>
        <dbReference type="ChEBI" id="CHEBI:15378"/>
        <dbReference type="ChEBI" id="CHEBI:73682"/>
        <dbReference type="ChEBI" id="CHEBI:74411"/>
        <dbReference type="ChEBI" id="CHEBI:74418"/>
        <dbReference type="ChEBI" id="CHEBI:456215"/>
        <dbReference type="EC" id="2.3.1.234"/>
    </reaction>
</comment>
<evidence type="ECO:0000313" key="10">
    <source>
        <dbReference type="EMBL" id="MQN02186.1"/>
    </source>
</evidence>
<dbReference type="EMBL" id="VOGC01000008">
    <property type="protein sequence ID" value="MQN02186.1"/>
    <property type="molecule type" value="Genomic_DNA"/>
</dbReference>
<feature type="domain" description="Gcp-like" evidence="9">
    <location>
        <begin position="26"/>
        <end position="311"/>
    </location>
</feature>
<dbReference type="PANTHER" id="PTHR11735:SF6">
    <property type="entry name" value="TRNA N6-ADENOSINE THREONYLCARBAMOYLTRANSFERASE, MITOCHONDRIAL"/>
    <property type="match status" value="1"/>
</dbReference>
<evidence type="ECO:0000256" key="3">
    <source>
        <dbReference type="ARBA" id="ARBA00022694"/>
    </source>
</evidence>